<accession>A0AAD7KMK5</accession>
<dbReference type="InterPro" id="IPR038588">
    <property type="entry name" value="XS_domain_sf"/>
</dbReference>
<dbReference type="PANTHER" id="PTHR46619">
    <property type="entry name" value="RNA RECOGNITION MOTIF XS DOMAIN PROTEIN-RELATED"/>
    <property type="match status" value="1"/>
</dbReference>
<dbReference type="Gene3D" id="3.30.70.2890">
    <property type="entry name" value="XS domain"/>
    <property type="match status" value="2"/>
</dbReference>
<keyword evidence="2" id="KW-1185">Reference proteome</keyword>
<organism evidence="1 2">
    <name type="scientific">Quillaja saponaria</name>
    <name type="common">Soap bark tree</name>
    <dbReference type="NCBI Taxonomy" id="32244"/>
    <lineage>
        <taxon>Eukaryota</taxon>
        <taxon>Viridiplantae</taxon>
        <taxon>Streptophyta</taxon>
        <taxon>Embryophyta</taxon>
        <taxon>Tracheophyta</taxon>
        <taxon>Spermatophyta</taxon>
        <taxon>Magnoliopsida</taxon>
        <taxon>eudicotyledons</taxon>
        <taxon>Gunneridae</taxon>
        <taxon>Pentapetalae</taxon>
        <taxon>rosids</taxon>
        <taxon>fabids</taxon>
        <taxon>Fabales</taxon>
        <taxon>Quillajaceae</taxon>
        <taxon>Quillaja</taxon>
    </lineage>
</organism>
<dbReference type="Proteomes" id="UP001163823">
    <property type="component" value="Unassembled WGS sequence"/>
</dbReference>
<name>A0AAD7KMK5_QUISA</name>
<dbReference type="KEGG" id="qsa:O6P43_034578"/>
<dbReference type="PANTHER" id="PTHR46619:SF4">
    <property type="entry name" value="XS DOMAIN-CONTAINING PROTEIN-RELATED"/>
    <property type="match status" value="1"/>
</dbReference>
<evidence type="ECO:0000313" key="1">
    <source>
        <dbReference type="EMBL" id="KAJ7942382.1"/>
    </source>
</evidence>
<dbReference type="EMBL" id="JARAOO010000073">
    <property type="protein sequence ID" value="KAJ7942382.1"/>
    <property type="molecule type" value="Genomic_DNA"/>
</dbReference>
<gene>
    <name evidence="1" type="ORF">O6P43_034578</name>
</gene>
<dbReference type="AlphaFoldDB" id="A0AAD7KMK5"/>
<proteinExistence type="predicted"/>
<comment type="caution">
    <text evidence="1">The sequence shown here is derived from an EMBL/GenBank/DDBJ whole genome shotgun (WGS) entry which is preliminary data.</text>
</comment>
<evidence type="ECO:0000313" key="2">
    <source>
        <dbReference type="Proteomes" id="UP001163823"/>
    </source>
</evidence>
<sequence length="186" mass="21477">MDTQRLVNHAFMSRKIGLRAKHLGLHRAICVLLGWDTVVPHDTITWVPHVLPDAEALAQKEDLILWPPLVIIHNISMSDNNPKNWKVITMETIEAVLRERLHKYFFDSHRGRADFEQVNSDNNKCSISEEPSIQGDMVESILYGYMGIAEDLDKVDFNTRMRILIKSKREIEDLEMLLSNLMKGNN</sequence>
<protein>
    <submittedName>
        <fullName evidence="1">Suppressor of gene silencing protein</fullName>
    </submittedName>
</protein>
<reference evidence="1" key="1">
    <citation type="journal article" date="2023" name="Science">
        <title>Elucidation of the pathway for biosynthesis of saponin adjuvants from the soapbark tree.</title>
        <authorList>
            <person name="Reed J."/>
            <person name="Orme A."/>
            <person name="El-Demerdash A."/>
            <person name="Owen C."/>
            <person name="Martin L.B.B."/>
            <person name="Misra R.C."/>
            <person name="Kikuchi S."/>
            <person name="Rejzek M."/>
            <person name="Martin A.C."/>
            <person name="Harkess A."/>
            <person name="Leebens-Mack J."/>
            <person name="Louveau T."/>
            <person name="Stephenson M.J."/>
            <person name="Osbourn A."/>
        </authorList>
    </citation>
    <scope>NUCLEOTIDE SEQUENCE</scope>
    <source>
        <strain evidence="1">S10</strain>
    </source>
</reference>